<dbReference type="GO" id="GO:0016810">
    <property type="term" value="F:hydrolase activity, acting on carbon-nitrogen (but not peptide) bonds"/>
    <property type="evidence" value="ECO:0007669"/>
    <property type="project" value="InterPro"/>
</dbReference>
<dbReference type="InterPro" id="IPR002509">
    <property type="entry name" value="NODB_dom"/>
</dbReference>
<dbReference type="Proteomes" id="UP000003085">
    <property type="component" value="Unassembled WGS sequence"/>
</dbReference>
<gene>
    <name evidence="2" type="ORF">HMP0015_0175</name>
</gene>
<reference evidence="3" key="1">
    <citation type="submission" date="2010-03" db="EMBL/GenBank/DDBJ databases">
        <title>Complete sequence of Mobiluncus curtisii ATCC 43063.</title>
        <authorList>
            <person name="Muzny D."/>
            <person name="Qin X."/>
            <person name="Deng J."/>
            <person name="Jiang H."/>
            <person name="Liu Y."/>
            <person name="Qu J."/>
            <person name="Song X.-Z."/>
            <person name="Zhang L."/>
            <person name="Thornton R."/>
            <person name="Coyle M."/>
            <person name="Francisco L."/>
            <person name="Jackson L."/>
            <person name="Javaid M."/>
            <person name="Korchina V."/>
            <person name="Kovar C."/>
            <person name="Mata R."/>
            <person name="Mathew T."/>
            <person name="Ngo R."/>
            <person name="Nguyen L."/>
            <person name="Nguyen N."/>
            <person name="Okwuonu G."/>
            <person name="Ongeri F."/>
            <person name="Pham C."/>
            <person name="Simmons D."/>
            <person name="Wilczek-Boney K."/>
            <person name="Hale W."/>
            <person name="Jakkamsetti A."/>
            <person name="Pham P."/>
            <person name="Ruth R."/>
            <person name="San Lucas F."/>
            <person name="Warren J."/>
            <person name="Zhang J."/>
            <person name="Zhao Z."/>
            <person name="Zhou C."/>
            <person name="Zhu D."/>
            <person name="Lee S."/>
            <person name="Bess C."/>
            <person name="Blankenburg K."/>
            <person name="Forbes L."/>
            <person name="Fu Q."/>
            <person name="Gubbala S."/>
            <person name="Hirani K."/>
            <person name="Jayaseelan J.C."/>
            <person name="Lara F."/>
            <person name="Munidasa M."/>
            <person name="Palculict T."/>
            <person name="Patil S."/>
            <person name="Pu L.-L."/>
            <person name="Saada N."/>
            <person name="Tang L."/>
            <person name="Weissenberger G."/>
            <person name="Zhu Y."/>
            <person name="Hemphill L."/>
            <person name="Shang Y."/>
            <person name="Youmans B."/>
            <person name="Ayvaz T."/>
            <person name="Ross M."/>
            <person name="Santibanez J."/>
            <person name="Aqrawi P."/>
            <person name="Gross S."/>
            <person name="Joshi V."/>
            <person name="Fowler G."/>
            <person name="Nazareth L."/>
            <person name="Reid J."/>
            <person name="Worley K."/>
            <person name="Petrosino J."/>
            <person name="Highlander S."/>
            <person name="Gibbs R."/>
            <person name="Gibbs R."/>
        </authorList>
    </citation>
    <scope>NUCLEOTIDE SEQUENCE [LARGE SCALE GENOMIC DNA]</scope>
    <source>
        <strain evidence="3">ATCC 19194</strain>
    </source>
</reference>
<feature type="domain" description="NodB homology" evidence="1">
    <location>
        <begin position="94"/>
        <end position="316"/>
    </location>
</feature>
<organism evidence="2 3">
    <name type="scientific">Acinetobacter haemolyticus ATCC 19194</name>
    <dbReference type="NCBI Taxonomy" id="707232"/>
    <lineage>
        <taxon>Bacteria</taxon>
        <taxon>Pseudomonadati</taxon>
        <taxon>Pseudomonadota</taxon>
        <taxon>Gammaproteobacteria</taxon>
        <taxon>Moraxellales</taxon>
        <taxon>Moraxellaceae</taxon>
        <taxon>Acinetobacter</taxon>
    </lineage>
</organism>
<dbReference type="GO" id="GO:0005975">
    <property type="term" value="P:carbohydrate metabolic process"/>
    <property type="evidence" value="ECO:0007669"/>
    <property type="project" value="InterPro"/>
</dbReference>
<comment type="caution">
    <text evidence="2">The sequence shown here is derived from an EMBL/GenBank/DDBJ whole genome shotgun (WGS) entry which is preliminary data.</text>
</comment>
<dbReference type="Gene3D" id="3.20.20.370">
    <property type="entry name" value="Glycoside hydrolase/deacetylase"/>
    <property type="match status" value="1"/>
</dbReference>
<dbReference type="EMBL" id="ADMT01000057">
    <property type="protein sequence ID" value="EFF84354.1"/>
    <property type="molecule type" value="Genomic_DNA"/>
</dbReference>
<dbReference type="PROSITE" id="PS51677">
    <property type="entry name" value="NODB"/>
    <property type="match status" value="1"/>
</dbReference>
<dbReference type="InterPro" id="IPR011330">
    <property type="entry name" value="Glyco_hydro/deAcase_b/a-brl"/>
</dbReference>
<evidence type="ECO:0000313" key="2">
    <source>
        <dbReference type="EMBL" id="EFF84354.1"/>
    </source>
</evidence>
<dbReference type="PANTHER" id="PTHR43123:SF1">
    <property type="entry name" value="POLYSACCHARIDE DEACETYLASE-RELATED"/>
    <property type="match status" value="1"/>
</dbReference>
<name>D4XKD3_ACIHA</name>
<sequence length="331" mass="38470">MHIRTNNEETCVAKDYLCGQQLIDQINNAPYSRDLIGYHGQPPKVEWPNQARVAVQFVLNYEEGGENHVEHGDAGSEQFLSDIIGAAIFQDKHMSMDSMYEYGSRAGFWRIHNEFKKRNLPMTIFGVGMALIRNPYIVNAIKESNYDVVSHGQRWVHYQDMPMELERQYMDQAISVLETLFGTAPIGWYTGRDSPNTRQLLAEFPQIKYDCDNYGDDLPFWTTLTNLEGHTRPHLIIPYTLESNDMKFSSPGGFNSGEQFYQYLKDSFDVLYKEGESSPKMLSIGMHCRILGRPGRFKALQRFLDYIQAYENVWICRRGDIAEHWYKYYAE</sequence>
<dbReference type="InterPro" id="IPR017625">
    <property type="entry name" value="PuuE"/>
</dbReference>
<protein>
    <submittedName>
        <fullName evidence="2">Putative urate catabolism protein</fullName>
    </submittedName>
</protein>
<dbReference type="CDD" id="cd10977">
    <property type="entry name" value="CE4_PuuE_SpCDA1"/>
    <property type="match status" value="1"/>
</dbReference>
<dbReference type="AlphaFoldDB" id="D4XKD3"/>
<evidence type="ECO:0000313" key="3">
    <source>
        <dbReference type="Proteomes" id="UP000003085"/>
    </source>
</evidence>
<dbReference type="Pfam" id="PF01522">
    <property type="entry name" value="Polysacc_deac_1"/>
    <property type="match status" value="1"/>
</dbReference>
<dbReference type="RefSeq" id="WP_004637082.1">
    <property type="nucleotide sequence ID" value="NZ_GG770435.1"/>
</dbReference>
<dbReference type="NCBIfam" id="TIGR03212">
    <property type="entry name" value="uraD_N-term-dom"/>
    <property type="match status" value="1"/>
</dbReference>
<evidence type="ECO:0000259" key="1">
    <source>
        <dbReference type="PROSITE" id="PS51677"/>
    </source>
</evidence>
<accession>D4XKD3</accession>
<proteinExistence type="predicted"/>
<dbReference type="PANTHER" id="PTHR43123">
    <property type="entry name" value="POLYSACCHARIDE DEACETYLASE-RELATED"/>
    <property type="match status" value="1"/>
</dbReference>
<dbReference type="SUPFAM" id="SSF88713">
    <property type="entry name" value="Glycoside hydrolase/deacetylase"/>
    <property type="match status" value="1"/>
</dbReference>
<dbReference type="HOGENOM" id="CLU_029940_0_0_6"/>